<dbReference type="SUPFAM" id="SSF47781">
    <property type="entry name" value="RuvA domain 2-like"/>
    <property type="match status" value="1"/>
</dbReference>
<dbReference type="RefSeq" id="WP_109358367.1">
    <property type="nucleotide sequence ID" value="NZ_QFRJ01000002.1"/>
</dbReference>
<evidence type="ECO:0000256" key="1">
    <source>
        <dbReference type="ARBA" id="ARBA00000798"/>
    </source>
</evidence>
<feature type="chain" id="PRO_5015788204" description="phospholipase D" evidence="7">
    <location>
        <begin position="19"/>
        <end position="643"/>
    </location>
</feature>
<sequence length="643" mass="72959">MKNTLFALSFLFSGLLTAGQADTSKVEWIKVYFNSISDHSYALPNNESNDLFDMIQPLVDRIDSAKTSIDLVAYDLQNMRVGHALANAARRGVRVRVITDVIHRSHAPRFLEPMWDTLRSAGIYNIDDSGTIYHPDGSIIELYERLPNSGANMHHKFAVFDLLSDNPEDDYLWTGTMNITYTGPWNTNATLVIKDSGLSGIYGEEFQQMWGSDTEIPNANKAKFHKDKRNVSNNLHYVNDTKVEAYFGPIDRDKRKPSISARITDLINQYAKHDVHFLAFAISPNIPISEALIERSGRGEINLQGVIDPAFYARYRNNGQIWAQPEMNFGNRKIASGREVRKLHAKTMIIDAQYPYPEKHKALTIVGSYNFSAAAEIANDENILMIYDNKIANQFLQDFKGVMNRAEGKSYHHYPKIDTSVWYDNFRFGKNGNIEIELETNIFYPVSLLGVNMPRVWGGHKDSSYFFAQESNTYLKELIKGAQLKVSAGKEIPSHRFSRYSAYITAKKGNEIIAVNREMIASGHASYSFYNRQQSDSILSFKMAEKNAIENNLGMWAFPDLVKTKVLTEEAKMMDNLFPLNLNKATAKELELIPSVGPKTAESIIAYRDNKGGFKQLEELTQIRGIGIKTLEKLKPFLFIKEE</sequence>
<keyword evidence="10" id="KW-1185">Reference proteome</keyword>
<evidence type="ECO:0000259" key="8">
    <source>
        <dbReference type="PROSITE" id="PS50035"/>
    </source>
</evidence>
<dbReference type="Pfam" id="PF12836">
    <property type="entry name" value="HHH_3"/>
    <property type="match status" value="1"/>
</dbReference>
<organism evidence="9 10">
    <name type="scientific">Brumimicrobium oceani</name>
    <dbReference type="NCBI Taxonomy" id="2100725"/>
    <lineage>
        <taxon>Bacteria</taxon>
        <taxon>Pseudomonadati</taxon>
        <taxon>Bacteroidota</taxon>
        <taxon>Flavobacteriia</taxon>
        <taxon>Flavobacteriales</taxon>
        <taxon>Crocinitomicaceae</taxon>
        <taxon>Brumimicrobium</taxon>
    </lineage>
</organism>
<dbReference type="PANTHER" id="PTHR43856">
    <property type="entry name" value="CARDIOLIPIN HYDROLASE"/>
    <property type="match status" value="1"/>
</dbReference>
<dbReference type="NCBIfam" id="TIGR00426">
    <property type="entry name" value="competence protein ComEA helix-hairpin-helix repeat region"/>
    <property type="match status" value="1"/>
</dbReference>
<dbReference type="InterPro" id="IPR010994">
    <property type="entry name" value="RuvA_2-like"/>
</dbReference>
<dbReference type="InterPro" id="IPR003583">
    <property type="entry name" value="Hlx-hairpin-Hlx_DNA-bd_motif"/>
</dbReference>
<dbReference type="OrthoDB" id="9762009at2"/>
<comment type="caution">
    <text evidence="9">The sequence shown here is derived from an EMBL/GenBank/DDBJ whole genome shotgun (WGS) entry which is preliminary data.</text>
</comment>
<dbReference type="PANTHER" id="PTHR43856:SF1">
    <property type="entry name" value="MITOCHONDRIAL CARDIOLIPIN HYDROLASE"/>
    <property type="match status" value="1"/>
</dbReference>
<dbReference type="SMART" id="SM00318">
    <property type="entry name" value="SNc"/>
    <property type="match status" value="1"/>
</dbReference>
<dbReference type="InterPro" id="IPR035437">
    <property type="entry name" value="SNase_OB-fold_sf"/>
</dbReference>
<protein>
    <recommendedName>
        <fullName evidence="3">phospholipase D</fullName>
        <ecNumber evidence="3">3.1.4.4</ecNumber>
    </recommendedName>
</protein>
<dbReference type="InterPro" id="IPR016071">
    <property type="entry name" value="Staphylococal_nuclease_OB-fold"/>
</dbReference>
<proteinExistence type="inferred from homology"/>
<evidence type="ECO:0000313" key="9">
    <source>
        <dbReference type="EMBL" id="PWH86255.1"/>
    </source>
</evidence>
<dbReference type="Gene3D" id="2.40.50.90">
    <property type="match status" value="1"/>
</dbReference>
<dbReference type="Pfam" id="PF13091">
    <property type="entry name" value="PLDc_2"/>
    <property type="match status" value="2"/>
</dbReference>
<dbReference type="EMBL" id="QFRJ01000002">
    <property type="protein sequence ID" value="PWH86255.1"/>
    <property type="molecule type" value="Genomic_DNA"/>
</dbReference>
<gene>
    <name evidence="9" type="ORF">DIT68_03165</name>
</gene>
<dbReference type="Proteomes" id="UP000245370">
    <property type="component" value="Unassembled WGS sequence"/>
</dbReference>
<keyword evidence="5" id="KW-0442">Lipid degradation</keyword>
<dbReference type="GO" id="GO:0003677">
    <property type="term" value="F:DNA binding"/>
    <property type="evidence" value="ECO:0007669"/>
    <property type="project" value="InterPro"/>
</dbReference>
<accession>A0A2U2XEP1</accession>
<evidence type="ECO:0000256" key="7">
    <source>
        <dbReference type="SAM" id="SignalP"/>
    </source>
</evidence>
<dbReference type="InterPro" id="IPR004509">
    <property type="entry name" value="Competence_ComEA_HhH"/>
</dbReference>
<evidence type="ECO:0000313" key="10">
    <source>
        <dbReference type="Proteomes" id="UP000245370"/>
    </source>
</evidence>
<dbReference type="SUPFAM" id="SSF56024">
    <property type="entry name" value="Phospholipase D/nuclease"/>
    <property type="match status" value="2"/>
</dbReference>
<comment type="catalytic activity">
    <reaction evidence="1">
        <text>a 1,2-diacyl-sn-glycero-3-phosphocholine + H2O = a 1,2-diacyl-sn-glycero-3-phosphate + choline + H(+)</text>
        <dbReference type="Rhea" id="RHEA:14445"/>
        <dbReference type="ChEBI" id="CHEBI:15354"/>
        <dbReference type="ChEBI" id="CHEBI:15377"/>
        <dbReference type="ChEBI" id="CHEBI:15378"/>
        <dbReference type="ChEBI" id="CHEBI:57643"/>
        <dbReference type="ChEBI" id="CHEBI:58608"/>
        <dbReference type="EC" id="3.1.4.4"/>
    </reaction>
</comment>
<dbReference type="SMART" id="SM00278">
    <property type="entry name" value="HhH1"/>
    <property type="match status" value="2"/>
</dbReference>
<dbReference type="GO" id="GO:0004630">
    <property type="term" value="F:phospholipase D activity"/>
    <property type="evidence" value="ECO:0007669"/>
    <property type="project" value="UniProtKB-EC"/>
</dbReference>
<evidence type="ECO:0000256" key="6">
    <source>
        <dbReference type="ARBA" id="ARBA00023098"/>
    </source>
</evidence>
<dbReference type="EC" id="3.1.4.4" evidence="3"/>
<dbReference type="InterPro" id="IPR051406">
    <property type="entry name" value="PLD_domain"/>
</dbReference>
<dbReference type="SUPFAM" id="SSF50199">
    <property type="entry name" value="Staphylococcal nuclease"/>
    <property type="match status" value="1"/>
</dbReference>
<feature type="domain" description="PLD phosphodiesterase" evidence="8">
    <location>
        <begin position="339"/>
        <end position="375"/>
    </location>
</feature>
<evidence type="ECO:0000256" key="5">
    <source>
        <dbReference type="ARBA" id="ARBA00022963"/>
    </source>
</evidence>
<feature type="signal peptide" evidence="7">
    <location>
        <begin position="1"/>
        <end position="18"/>
    </location>
</feature>
<reference evidence="9 10" key="2">
    <citation type="submission" date="2018-05" db="EMBL/GenBank/DDBJ databases">
        <authorList>
            <person name="Lanie J.A."/>
            <person name="Ng W.-L."/>
            <person name="Kazmierczak K.M."/>
            <person name="Andrzejewski T.M."/>
            <person name="Davidsen T.M."/>
            <person name="Wayne K.J."/>
            <person name="Tettelin H."/>
            <person name="Glass J.I."/>
            <person name="Rusch D."/>
            <person name="Podicherti R."/>
            <person name="Tsui H.-C.T."/>
            <person name="Winkler M.E."/>
        </authorList>
    </citation>
    <scope>NUCLEOTIDE SEQUENCE [LARGE SCALE GENOMIC DNA]</scope>
    <source>
        <strain evidence="9 10">C305</strain>
    </source>
</reference>
<reference evidence="9 10" key="1">
    <citation type="submission" date="2018-05" db="EMBL/GenBank/DDBJ databases">
        <title>Brumimicrobium oceani sp. nov., isolated from coastal sediment.</title>
        <authorList>
            <person name="Kou Y."/>
        </authorList>
    </citation>
    <scope>NUCLEOTIDE SEQUENCE [LARGE SCALE GENOMIC DNA]</scope>
    <source>
        <strain evidence="9 10">C305</strain>
    </source>
</reference>
<evidence type="ECO:0000256" key="3">
    <source>
        <dbReference type="ARBA" id="ARBA00012027"/>
    </source>
</evidence>
<keyword evidence="7" id="KW-0732">Signal</keyword>
<dbReference type="GO" id="GO:0006281">
    <property type="term" value="P:DNA repair"/>
    <property type="evidence" value="ECO:0007669"/>
    <property type="project" value="InterPro"/>
</dbReference>
<dbReference type="GO" id="GO:0016891">
    <property type="term" value="F:RNA endonuclease activity producing 5'-phosphomonoesters, hydrolytic mechanism"/>
    <property type="evidence" value="ECO:0007669"/>
    <property type="project" value="TreeGrafter"/>
</dbReference>
<dbReference type="GO" id="GO:0006793">
    <property type="term" value="P:phosphorus metabolic process"/>
    <property type="evidence" value="ECO:0007669"/>
    <property type="project" value="UniProtKB-ARBA"/>
</dbReference>
<dbReference type="Pfam" id="PF00565">
    <property type="entry name" value="SNase"/>
    <property type="match status" value="1"/>
</dbReference>
<comment type="similarity">
    <text evidence="2">Belongs to the phospholipase D family.</text>
</comment>
<dbReference type="PROSITE" id="PS50035">
    <property type="entry name" value="PLD"/>
    <property type="match status" value="1"/>
</dbReference>
<dbReference type="GO" id="GO:0016042">
    <property type="term" value="P:lipid catabolic process"/>
    <property type="evidence" value="ECO:0007669"/>
    <property type="project" value="UniProtKB-KW"/>
</dbReference>
<name>A0A2U2XEP1_9FLAO</name>
<keyword evidence="6" id="KW-0443">Lipid metabolism</keyword>
<dbReference type="Gene3D" id="1.10.150.320">
    <property type="entry name" value="Photosystem II 12 kDa extrinsic protein"/>
    <property type="match status" value="1"/>
</dbReference>
<keyword evidence="4" id="KW-0378">Hydrolase</keyword>
<dbReference type="AlphaFoldDB" id="A0A2U2XEP1"/>
<dbReference type="InterPro" id="IPR001736">
    <property type="entry name" value="PLipase_D/transphosphatidylase"/>
</dbReference>
<dbReference type="InterPro" id="IPR025202">
    <property type="entry name" value="PLD-like_dom"/>
</dbReference>
<evidence type="ECO:0000256" key="4">
    <source>
        <dbReference type="ARBA" id="ARBA00022801"/>
    </source>
</evidence>
<dbReference type="Gene3D" id="3.30.870.10">
    <property type="entry name" value="Endonuclease Chain A"/>
    <property type="match status" value="2"/>
</dbReference>
<evidence type="ECO:0000256" key="2">
    <source>
        <dbReference type="ARBA" id="ARBA00008664"/>
    </source>
</evidence>